<proteinExistence type="predicted"/>
<protein>
    <recommendedName>
        <fullName evidence="3">DDE Tnp4 domain-containing protein</fullName>
    </recommendedName>
</protein>
<dbReference type="Pfam" id="PF13359">
    <property type="entry name" value="DDE_Tnp_4"/>
    <property type="match status" value="1"/>
</dbReference>
<comment type="cofactor">
    <cofactor evidence="1">
        <name>a divalent metal cation</name>
        <dbReference type="ChEBI" id="CHEBI:60240"/>
    </cofactor>
</comment>
<dbReference type="AlphaFoldDB" id="A0A9P0Q837"/>
<organism evidence="4 5">
    <name type="scientific">Acanthoscelides obtectus</name>
    <name type="common">Bean weevil</name>
    <name type="synonym">Bruchus obtectus</name>
    <dbReference type="NCBI Taxonomy" id="200917"/>
    <lineage>
        <taxon>Eukaryota</taxon>
        <taxon>Metazoa</taxon>
        <taxon>Ecdysozoa</taxon>
        <taxon>Arthropoda</taxon>
        <taxon>Hexapoda</taxon>
        <taxon>Insecta</taxon>
        <taxon>Pterygota</taxon>
        <taxon>Neoptera</taxon>
        <taxon>Endopterygota</taxon>
        <taxon>Coleoptera</taxon>
        <taxon>Polyphaga</taxon>
        <taxon>Cucujiformia</taxon>
        <taxon>Chrysomeloidea</taxon>
        <taxon>Chrysomelidae</taxon>
        <taxon>Bruchinae</taxon>
        <taxon>Bruchini</taxon>
        <taxon>Acanthoscelides</taxon>
    </lineage>
</organism>
<sequence>MHPHLVKPEGNQISFYINNSTITPVYSTSIVENGVRFNTKISAIFDYMPCTEEEWLQKSQQFAEKWNFPHCIGALDGKHVLIKAPKQRGSLYHNYKGTHSVVLMALADAEYKFQYINVGCFGRISDGGVFNACSLSNKLADNSLGIPTPRPLPGRTKPVPFVIVADDAFAMKSYIMKPYAFRNKEYLTIDYHGHAE</sequence>
<evidence type="ECO:0000256" key="2">
    <source>
        <dbReference type="ARBA" id="ARBA00022723"/>
    </source>
</evidence>
<keyword evidence="5" id="KW-1185">Reference proteome</keyword>
<dbReference type="GO" id="GO:0046872">
    <property type="term" value="F:metal ion binding"/>
    <property type="evidence" value="ECO:0007669"/>
    <property type="project" value="UniProtKB-KW"/>
</dbReference>
<evidence type="ECO:0000256" key="1">
    <source>
        <dbReference type="ARBA" id="ARBA00001968"/>
    </source>
</evidence>
<dbReference type="OrthoDB" id="6627079at2759"/>
<keyword evidence="2" id="KW-0479">Metal-binding</keyword>
<dbReference type="InterPro" id="IPR027806">
    <property type="entry name" value="HARBI1_dom"/>
</dbReference>
<dbReference type="EMBL" id="CAKOFQ010008365">
    <property type="protein sequence ID" value="CAH2013717.1"/>
    <property type="molecule type" value="Genomic_DNA"/>
</dbReference>
<evidence type="ECO:0000313" key="5">
    <source>
        <dbReference type="Proteomes" id="UP001152888"/>
    </source>
</evidence>
<comment type="caution">
    <text evidence="4">The sequence shown here is derived from an EMBL/GenBank/DDBJ whole genome shotgun (WGS) entry which is preliminary data.</text>
</comment>
<evidence type="ECO:0000313" key="4">
    <source>
        <dbReference type="EMBL" id="CAH2013717.1"/>
    </source>
</evidence>
<feature type="domain" description="DDE Tnp4" evidence="3">
    <location>
        <begin position="75"/>
        <end position="185"/>
    </location>
</feature>
<accession>A0A9P0Q837</accession>
<name>A0A9P0Q837_ACAOB</name>
<dbReference type="Proteomes" id="UP001152888">
    <property type="component" value="Unassembled WGS sequence"/>
</dbReference>
<gene>
    <name evidence="4" type="ORF">ACAOBT_LOCUS33637</name>
</gene>
<evidence type="ECO:0000259" key="3">
    <source>
        <dbReference type="Pfam" id="PF13359"/>
    </source>
</evidence>
<reference evidence="4" key="1">
    <citation type="submission" date="2022-03" db="EMBL/GenBank/DDBJ databases">
        <authorList>
            <person name="Sayadi A."/>
        </authorList>
    </citation>
    <scope>NUCLEOTIDE SEQUENCE</scope>
</reference>